<dbReference type="GO" id="GO:0015421">
    <property type="term" value="F:ABC-type oligopeptide transporter activity"/>
    <property type="evidence" value="ECO:0007669"/>
    <property type="project" value="TreeGrafter"/>
</dbReference>
<dbReference type="PROSITE" id="PS50929">
    <property type="entry name" value="ABC_TM1F"/>
    <property type="match status" value="1"/>
</dbReference>
<evidence type="ECO:0000313" key="7">
    <source>
        <dbReference type="Proteomes" id="UP001280121"/>
    </source>
</evidence>
<dbReference type="Proteomes" id="UP001280121">
    <property type="component" value="Unassembled WGS sequence"/>
</dbReference>
<dbReference type="GO" id="GO:0005743">
    <property type="term" value="C:mitochondrial inner membrane"/>
    <property type="evidence" value="ECO:0007669"/>
    <property type="project" value="TreeGrafter"/>
</dbReference>
<dbReference type="InterPro" id="IPR036640">
    <property type="entry name" value="ABC1_TM_sf"/>
</dbReference>
<dbReference type="Gene3D" id="1.20.1560.10">
    <property type="entry name" value="ABC transporter type 1, transmembrane domain"/>
    <property type="match status" value="1"/>
</dbReference>
<organism evidence="6 7">
    <name type="scientific">Dipteronia dyeriana</name>
    <dbReference type="NCBI Taxonomy" id="168575"/>
    <lineage>
        <taxon>Eukaryota</taxon>
        <taxon>Viridiplantae</taxon>
        <taxon>Streptophyta</taxon>
        <taxon>Embryophyta</taxon>
        <taxon>Tracheophyta</taxon>
        <taxon>Spermatophyta</taxon>
        <taxon>Magnoliopsida</taxon>
        <taxon>eudicotyledons</taxon>
        <taxon>Gunneridae</taxon>
        <taxon>Pentapetalae</taxon>
        <taxon>rosids</taxon>
        <taxon>malvids</taxon>
        <taxon>Sapindales</taxon>
        <taxon>Sapindaceae</taxon>
        <taxon>Hippocastanoideae</taxon>
        <taxon>Acereae</taxon>
        <taxon>Dipteronia</taxon>
    </lineage>
</organism>
<evidence type="ECO:0000256" key="3">
    <source>
        <dbReference type="ARBA" id="ARBA00022989"/>
    </source>
</evidence>
<comment type="subcellular location">
    <subcellularLocation>
        <location evidence="1">Membrane</location>
        <topology evidence="1">Multi-pass membrane protein</topology>
    </subcellularLocation>
</comment>
<dbReference type="InterPro" id="IPR039421">
    <property type="entry name" value="Type_1_exporter"/>
</dbReference>
<dbReference type="EMBL" id="JANJYI010000007">
    <property type="protein sequence ID" value="KAK2642701.1"/>
    <property type="molecule type" value="Genomic_DNA"/>
</dbReference>
<feature type="domain" description="ABC transmembrane type-1" evidence="5">
    <location>
        <begin position="1"/>
        <end position="57"/>
    </location>
</feature>
<dbReference type="InterPro" id="IPR011527">
    <property type="entry name" value="ABC1_TM_dom"/>
</dbReference>
<evidence type="ECO:0000256" key="4">
    <source>
        <dbReference type="ARBA" id="ARBA00023136"/>
    </source>
</evidence>
<sequence>MLSLSSKNVQARYEEASLVANEAIGGMRTVASFCVEKKLMNLYQKKIEAPMKQGVQLHYSCYLSSYSHGPDTNKANVSVASILEIPDIKSKIDSSSNKGTTLSNVDGDIEFERQLQISKSSKCSNS</sequence>
<evidence type="ECO:0000259" key="5">
    <source>
        <dbReference type="PROSITE" id="PS50929"/>
    </source>
</evidence>
<dbReference type="GO" id="GO:0090374">
    <property type="term" value="P:oligopeptide export from mitochondrion"/>
    <property type="evidence" value="ECO:0007669"/>
    <property type="project" value="TreeGrafter"/>
</dbReference>
<evidence type="ECO:0000256" key="1">
    <source>
        <dbReference type="ARBA" id="ARBA00004141"/>
    </source>
</evidence>
<proteinExistence type="predicted"/>
<dbReference type="SUPFAM" id="SSF90123">
    <property type="entry name" value="ABC transporter transmembrane region"/>
    <property type="match status" value="1"/>
</dbReference>
<evidence type="ECO:0000313" key="6">
    <source>
        <dbReference type="EMBL" id="KAK2642701.1"/>
    </source>
</evidence>
<dbReference type="Pfam" id="PF00664">
    <property type="entry name" value="ABC_membrane"/>
    <property type="match status" value="1"/>
</dbReference>
<accession>A0AAD9TV18</accession>
<evidence type="ECO:0000256" key="2">
    <source>
        <dbReference type="ARBA" id="ARBA00022692"/>
    </source>
</evidence>
<protein>
    <recommendedName>
        <fullName evidence="5">ABC transmembrane type-1 domain-containing protein</fullName>
    </recommendedName>
</protein>
<name>A0AAD9TV18_9ROSI</name>
<keyword evidence="7" id="KW-1185">Reference proteome</keyword>
<keyword evidence="4" id="KW-0472">Membrane</keyword>
<comment type="caution">
    <text evidence="6">The sequence shown here is derived from an EMBL/GenBank/DDBJ whole genome shotgun (WGS) entry which is preliminary data.</text>
</comment>
<dbReference type="PANTHER" id="PTHR43394:SF18">
    <property type="entry name" value="ABC TRANSPORTER B FAMILY MEMBER 11-LIKE"/>
    <property type="match status" value="1"/>
</dbReference>
<keyword evidence="3" id="KW-1133">Transmembrane helix</keyword>
<dbReference type="AlphaFoldDB" id="A0AAD9TV18"/>
<dbReference type="GO" id="GO:0005524">
    <property type="term" value="F:ATP binding"/>
    <property type="evidence" value="ECO:0007669"/>
    <property type="project" value="InterPro"/>
</dbReference>
<dbReference type="PANTHER" id="PTHR43394">
    <property type="entry name" value="ATP-DEPENDENT PERMEASE MDL1, MITOCHONDRIAL"/>
    <property type="match status" value="1"/>
</dbReference>
<keyword evidence="2" id="KW-0812">Transmembrane</keyword>
<reference evidence="6" key="1">
    <citation type="journal article" date="2023" name="Plant J.">
        <title>Genome sequences and population genomics provide insights into the demographic history, inbreeding, and mutation load of two 'living fossil' tree species of Dipteronia.</title>
        <authorList>
            <person name="Feng Y."/>
            <person name="Comes H.P."/>
            <person name="Chen J."/>
            <person name="Zhu S."/>
            <person name="Lu R."/>
            <person name="Zhang X."/>
            <person name="Li P."/>
            <person name="Qiu J."/>
            <person name="Olsen K.M."/>
            <person name="Qiu Y."/>
        </authorList>
    </citation>
    <scope>NUCLEOTIDE SEQUENCE</scope>
    <source>
        <strain evidence="6">KIB01</strain>
    </source>
</reference>
<gene>
    <name evidence="6" type="ORF">Ddye_024464</name>
</gene>